<accession>A0A1G8G309</accession>
<organism evidence="2 3">
    <name type="scientific">Roseospirillum parvum</name>
    <dbReference type="NCBI Taxonomy" id="83401"/>
    <lineage>
        <taxon>Bacteria</taxon>
        <taxon>Pseudomonadati</taxon>
        <taxon>Pseudomonadota</taxon>
        <taxon>Alphaproteobacteria</taxon>
        <taxon>Rhodospirillales</taxon>
        <taxon>Rhodospirillaceae</taxon>
        <taxon>Roseospirillum</taxon>
    </lineage>
</organism>
<dbReference type="InterPro" id="IPR024400">
    <property type="entry name" value="DUF2635"/>
</dbReference>
<dbReference type="OrthoDB" id="7362462at2"/>
<dbReference type="AlphaFoldDB" id="A0A1G8G309"/>
<gene>
    <name evidence="2" type="ORF">SAMN05421742_11825</name>
</gene>
<evidence type="ECO:0000256" key="1">
    <source>
        <dbReference type="SAM" id="MobiDB-lite"/>
    </source>
</evidence>
<feature type="compositionally biased region" description="Low complexity" evidence="1">
    <location>
        <begin position="54"/>
        <end position="64"/>
    </location>
</feature>
<dbReference type="STRING" id="83401.SAMN05421742_11825"/>
<reference evidence="3" key="1">
    <citation type="submission" date="2016-10" db="EMBL/GenBank/DDBJ databases">
        <authorList>
            <person name="Varghese N."/>
            <person name="Submissions S."/>
        </authorList>
    </citation>
    <scope>NUCLEOTIDE SEQUENCE [LARGE SCALE GENOMIC DNA]</scope>
    <source>
        <strain evidence="3">930I</strain>
    </source>
</reference>
<dbReference type="RefSeq" id="WP_092621954.1">
    <property type="nucleotide sequence ID" value="NZ_FNCV01000018.1"/>
</dbReference>
<keyword evidence="3" id="KW-1185">Reference proteome</keyword>
<evidence type="ECO:0008006" key="4">
    <source>
        <dbReference type="Google" id="ProtNLM"/>
    </source>
</evidence>
<evidence type="ECO:0000313" key="2">
    <source>
        <dbReference type="EMBL" id="SDH88690.1"/>
    </source>
</evidence>
<evidence type="ECO:0000313" key="3">
    <source>
        <dbReference type="Proteomes" id="UP000217076"/>
    </source>
</evidence>
<dbReference type="Proteomes" id="UP000217076">
    <property type="component" value="Unassembled WGS sequence"/>
</dbReference>
<protein>
    <recommendedName>
        <fullName evidence="4">DUF2635 domain-containing protein</fullName>
    </recommendedName>
</protein>
<name>A0A1G8G309_9PROT</name>
<dbReference type="EMBL" id="FNCV01000018">
    <property type="protein sequence ID" value="SDH88690.1"/>
    <property type="molecule type" value="Genomic_DNA"/>
</dbReference>
<dbReference type="Pfam" id="PF10948">
    <property type="entry name" value="DUF2635"/>
    <property type="match status" value="1"/>
</dbReference>
<proteinExistence type="predicted"/>
<sequence length="70" mass="7462">MAETIYVVPRAGLLVADPDARGGSRHLPAEGATVPDTPYWRRRLRGGDVSLGRPPKLAKSAKPAPKTDEA</sequence>
<feature type="region of interest" description="Disordered" evidence="1">
    <location>
        <begin position="20"/>
        <end position="70"/>
    </location>
</feature>